<feature type="non-terminal residue" evidence="1">
    <location>
        <position position="1"/>
    </location>
</feature>
<comment type="caution">
    <text evidence="1">The sequence shown here is derived from an EMBL/GenBank/DDBJ whole genome shotgun (WGS) entry which is preliminary data.</text>
</comment>
<evidence type="ECO:0000313" key="1">
    <source>
        <dbReference type="EMBL" id="KAK7473493.1"/>
    </source>
</evidence>
<dbReference type="EMBL" id="JACVVK020000468">
    <property type="protein sequence ID" value="KAK7473493.1"/>
    <property type="molecule type" value="Genomic_DNA"/>
</dbReference>
<proteinExistence type="predicted"/>
<sequence>VLQMNDGWLVVTHSKRLSRLSLGCLGKGVQKNFSKELQEDLDGVRRSRALARVVSL</sequence>
<reference evidence="1 2" key="1">
    <citation type="journal article" date="2023" name="Sci. Data">
        <title>Genome assembly of the Korean intertidal mud-creeper Batillaria attramentaria.</title>
        <authorList>
            <person name="Patra A.K."/>
            <person name="Ho P.T."/>
            <person name="Jun S."/>
            <person name="Lee S.J."/>
            <person name="Kim Y."/>
            <person name="Won Y.J."/>
        </authorList>
    </citation>
    <scope>NUCLEOTIDE SEQUENCE [LARGE SCALE GENOMIC DNA]</scope>
    <source>
        <strain evidence="1">Wonlab-2016</strain>
    </source>
</reference>
<accession>A0ABD0JF73</accession>
<keyword evidence="2" id="KW-1185">Reference proteome</keyword>
<organism evidence="1 2">
    <name type="scientific">Batillaria attramentaria</name>
    <dbReference type="NCBI Taxonomy" id="370345"/>
    <lineage>
        <taxon>Eukaryota</taxon>
        <taxon>Metazoa</taxon>
        <taxon>Spiralia</taxon>
        <taxon>Lophotrochozoa</taxon>
        <taxon>Mollusca</taxon>
        <taxon>Gastropoda</taxon>
        <taxon>Caenogastropoda</taxon>
        <taxon>Sorbeoconcha</taxon>
        <taxon>Cerithioidea</taxon>
        <taxon>Batillariidae</taxon>
        <taxon>Batillaria</taxon>
    </lineage>
</organism>
<name>A0ABD0JF73_9CAEN</name>
<dbReference type="Proteomes" id="UP001519460">
    <property type="component" value="Unassembled WGS sequence"/>
</dbReference>
<protein>
    <submittedName>
        <fullName evidence="1">Uncharacterized protein</fullName>
    </submittedName>
</protein>
<dbReference type="AlphaFoldDB" id="A0ABD0JF73"/>
<evidence type="ECO:0000313" key="2">
    <source>
        <dbReference type="Proteomes" id="UP001519460"/>
    </source>
</evidence>
<gene>
    <name evidence="1" type="ORF">BaRGS_00035280</name>
</gene>